<evidence type="ECO:0000256" key="6">
    <source>
        <dbReference type="ARBA" id="ARBA00022989"/>
    </source>
</evidence>
<keyword evidence="10" id="KW-1185">Reference proteome</keyword>
<keyword evidence="5" id="KW-0378">Hydrolase</keyword>
<dbReference type="Pfam" id="PF09721">
    <property type="entry name" value="Exosortase_EpsH"/>
    <property type="match status" value="1"/>
</dbReference>
<dbReference type="eggNOG" id="COG1269">
    <property type="taxonomic scope" value="Bacteria"/>
</dbReference>
<organism evidence="9 10">
    <name type="scientific">Candidatus Jettenia caeni</name>
    <dbReference type="NCBI Taxonomy" id="247490"/>
    <lineage>
        <taxon>Bacteria</taxon>
        <taxon>Pseudomonadati</taxon>
        <taxon>Planctomycetota</taxon>
        <taxon>Candidatus Brocadiia</taxon>
        <taxon>Candidatus Brocadiales</taxon>
        <taxon>Candidatus Brocadiaceae</taxon>
        <taxon>Candidatus Jettenia</taxon>
    </lineage>
</organism>
<feature type="transmembrane region" description="Helical" evidence="8">
    <location>
        <begin position="5"/>
        <end position="22"/>
    </location>
</feature>
<keyword evidence="2" id="KW-1003">Cell membrane</keyword>
<proteinExistence type="predicted"/>
<feature type="transmembrane region" description="Helical" evidence="8">
    <location>
        <begin position="209"/>
        <end position="234"/>
    </location>
</feature>
<evidence type="ECO:0000256" key="2">
    <source>
        <dbReference type="ARBA" id="ARBA00022475"/>
    </source>
</evidence>
<evidence type="ECO:0000256" key="5">
    <source>
        <dbReference type="ARBA" id="ARBA00022801"/>
    </source>
</evidence>
<evidence type="ECO:0000256" key="8">
    <source>
        <dbReference type="SAM" id="Phobius"/>
    </source>
</evidence>
<dbReference type="InterPro" id="IPR013426">
    <property type="entry name" value="EpsH-like"/>
</dbReference>
<feature type="transmembrane region" description="Helical" evidence="8">
    <location>
        <begin position="246"/>
        <end position="266"/>
    </location>
</feature>
<dbReference type="NCBIfam" id="TIGR02602">
    <property type="entry name" value="8TM_EpsH"/>
    <property type="match status" value="1"/>
</dbReference>
<evidence type="ECO:0000256" key="3">
    <source>
        <dbReference type="ARBA" id="ARBA00022670"/>
    </source>
</evidence>
<accession>I3INJ6</accession>
<feature type="transmembrane region" description="Helical" evidence="8">
    <location>
        <begin position="113"/>
        <end position="132"/>
    </location>
</feature>
<feature type="transmembrane region" description="Helical" evidence="8">
    <location>
        <begin position="86"/>
        <end position="106"/>
    </location>
</feature>
<dbReference type="OrthoDB" id="9797363at2"/>
<gene>
    <name evidence="9" type="ORF">KSU1_C1695</name>
</gene>
<keyword evidence="3" id="KW-0645">Protease</keyword>
<dbReference type="AlphaFoldDB" id="I3INJ6"/>
<evidence type="ECO:0000313" key="9">
    <source>
        <dbReference type="EMBL" id="GAB63291.1"/>
    </source>
</evidence>
<dbReference type="GO" id="GO:0006508">
    <property type="term" value="P:proteolysis"/>
    <property type="evidence" value="ECO:0007669"/>
    <property type="project" value="UniProtKB-KW"/>
</dbReference>
<comment type="subcellular location">
    <subcellularLocation>
        <location evidence="1">Cell membrane</location>
        <topology evidence="1">Multi-pass membrane protein</topology>
    </subcellularLocation>
</comment>
<feature type="transmembrane region" description="Helical" evidence="8">
    <location>
        <begin position="179"/>
        <end position="197"/>
    </location>
</feature>
<reference evidence="9 10" key="1">
    <citation type="journal article" date="2012" name="FEBS Lett.">
        <title>Anammox organism KSU-1 expresses a NirK-type copper-containing nitrite reductase instead of a NirS-type with cytochrome cd1.</title>
        <authorList>
            <person name="Hira D."/>
            <person name="Toh H."/>
            <person name="Migita C.T."/>
            <person name="Okubo H."/>
            <person name="Nishiyama T."/>
            <person name="Hattori M."/>
            <person name="Furukawa K."/>
            <person name="Fujii T."/>
        </authorList>
    </citation>
    <scope>NUCLEOTIDE SEQUENCE [LARGE SCALE GENOMIC DNA]</scope>
</reference>
<dbReference type="GO" id="GO:0008233">
    <property type="term" value="F:peptidase activity"/>
    <property type="evidence" value="ECO:0007669"/>
    <property type="project" value="UniProtKB-KW"/>
</dbReference>
<feature type="transmembrane region" description="Helical" evidence="8">
    <location>
        <begin position="62"/>
        <end position="80"/>
    </location>
</feature>
<keyword evidence="4 8" id="KW-0812">Transmembrane</keyword>
<dbReference type="InterPro" id="IPR026392">
    <property type="entry name" value="Exo/Archaeosortase_dom"/>
</dbReference>
<dbReference type="GO" id="GO:0005886">
    <property type="term" value="C:plasma membrane"/>
    <property type="evidence" value="ECO:0007669"/>
    <property type="project" value="UniProtKB-SubCell"/>
</dbReference>
<evidence type="ECO:0000256" key="4">
    <source>
        <dbReference type="ARBA" id="ARBA00022692"/>
    </source>
</evidence>
<evidence type="ECO:0000256" key="1">
    <source>
        <dbReference type="ARBA" id="ARBA00004651"/>
    </source>
</evidence>
<feature type="transmembrane region" description="Helical" evidence="8">
    <location>
        <begin position="28"/>
        <end position="46"/>
    </location>
</feature>
<dbReference type="Proteomes" id="UP000002985">
    <property type="component" value="Unassembled WGS sequence"/>
</dbReference>
<evidence type="ECO:0000313" key="10">
    <source>
        <dbReference type="Proteomes" id="UP000002985"/>
    </source>
</evidence>
<evidence type="ECO:0000256" key="7">
    <source>
        <dbReference type="ARBA" id="ARBA00023136"/>
    </source>
</evidence>
<sequence length="274" mass="31531">MVHYLVWILTASLYTTVIYVLYRSKWMASDYTHAYFILPIFFWLVWRKRTSLREHLKKIKPANNFLGLFIFLIGILMFIFGKRQNYLFITTLSLLPVLYGLIHYLYGLSITRIVSFPIFYLILIVPLPLGIVDSITLPMRYGITIATEVILRLFDYPITREGLLLSIGSNELFMGQPCSGFRSLITMFSLALVYVYLSKTSLPKKTLLISFIIPLSLCGNLIRVITLCIITYYFGEAAGQGFFHNFSGIVIFMIILSGLIGLECLFKKNLYLTN</sequence>
<dbReference type="EMBL" id="BAFH01000003">
    <property type="protein sequence ID" value="GAB63291.1"/>
    <property type="molecule type" value="Genomic_DNA"/>
</dbReference>
<dbReference type="NCBIfam" id="TIGR04178">
    <property type="entry name" value="exo_archaeo"/>
    <property type="match status" value="1"/>
</dbReference>
<keyword evidence="6 8" id="KW-1133">Transmembrane helix</keyword>
<keyword evidence="7 8" id="KW-0472">Membrane</keyword>
<protein>
    <submittedName>
        <fullName evidence="9">Putative exosortase</fullName>
    </submittedName>
</protein>
<dbReference type="STRING" id="247490.KSU1_C1695"/>
<name>I3INJ6_9BACT</name>
<dbReference type="InterPro" id="IPR019127">
    <property type="entry name" value="Exosortase"/>
</dbReference>
<comment type="caution">
    <text evidence="9">The sequence shown here is derived from an EMBL/GenBank/DDBJ whole genome shotgun (WGS) entry which is preliminary data.</text>
</comment>